<reference evidence="2" key="1">
    <citation type="submission" date="2021-02" db="EMBL/GenBank/DDBJ databases">
        <title>Infant gut strain persistence is associated with maternal origin, phylogeny, and functional potential including surface adhesion and iron acquisition.</title>
        <authorList>
            <person name="Lou Y.C."/>
        </authorList>
    </citation>
    <scope>NUCLEOTIDE SEQUENCE</scope>
    <source>
        <strain evidence="2">L3_060_052G1_dasL3_060_052G1_concoct_1</strain>
    </source>
</reference>
<evidence type="ECO:0000313" key="3">
    <source>
        <dbReference type="Proteomes" id="UP000748991"/>
    </source>
</evidence>
<dbReference type="EMBL" id="JAGZZP010000005">
    <property type="protein sequence ID" value="MBS6534884.1"/>
    <property type="molecule type" value="Genomic_DNA"/>
</dbReference>
<evidence type="ECO:0000256" key="1">
    <source>
        <dbReference type="SAM" id="Phobius"/>
    </source>
</evidence>
<dbReference type="Proteomes" id="UP000748991">
    <property type="component" value="Unassembled WGS sequence"/>
</dbReference>
<organism evidence="2 3">
    <name type="scientific">Peptoniphilus harei</name>
    <dbReference type="NCBI Taxonomy" id="54005"/>
    <lineage>
        <taxon>Bacteria</taxon>
        <taxon>Bacillati</taxon>
        <taxon>Bacillota</taxon>
        <taxon>Tissierellia</taxon>
        <taxon>Tissierellales</taxon>
        <taxon>Peptoniphilaceae</taxon>
        <taxon>Peptoniphilus</taxon>
    </lineage>
</organism>
<gene>
    <name evidence="2" type="ORF">KH327_03540</name>
</gene>
<dbReference type="AlphaFoldDB" id="A0A943XTJ1"/>
<comment type="caution">
    <text evidence="2">The sequence shown here is derived from an EMBL/GenBank/DDBJ whole genome shotgun (WGS) entry which is preliminary data.</text>
</comment>
<proteinExistence type="predicted"/>
<feature type="transmembrane region" description="Helical" evidence="1">
    <location>
        <begin position="68"/>
        <end position="92"/>
    </location>
</feature>
<keyword evidence="1" id="KW-0812">Transmembrane</keyword>
<evidence type="ECO:0008006" key="4">
    <source>
        <dbReference type="Google" id="ProtNLM"/>
    </source>
</evidence>
<name>A0A943XTJ1_9FIRM</name>
<dbReference type="RefSeq" id="WP_278637347.1">
    <property type="nucleotide sequence ID" value="NZ_JAGZZP010000005.1"/>
</dbReference>
<accession>A0A943XTJ1</accession>
<feature type="transmembrane region" description="Helical" evidence="1">
    <location>
        <begin position="42"/>
        <end position="62"/>
    </location>
</feature>
<keyword evidence="1" id="KW-0472">Membrane</keyword>
<evidence type="ECO:0000313" key="2">
    <source>
        <dbReference type="EMBL" id="MBS6534884.1"/>
    </source>
</evidence>
<sequence length="254" mass="30232">MVEKENYKLLISKEEWKNIAKYLKENETRHDQEEKSYKKNFLLLKIISIFNILVCLILLFLLGQNEDLAFGLMGPVLAALITVDGVFAGFYFNKKQTYKEIVTRERIEWLHKIQGNLALYLDLTSSDKDDSENSEENKNKVDELYYEILFNINHVKDEKAINALKEYHMAYKNKKDTKSKEETKNDTQKNIEVEDKFEIELKKINKNTFKIKDSKELEETFKLIIEEDELKNKVIKEFVEIFYETWRDIKSEAD</sequence>
<keyword evidence="1" id="KW-1133">Transmembrane helix</keyword>
<protein>
    <recommendedName>
        <fullName evidence="4">SMODS and SLOG-associating 2TM effector domain-containing protein</fullName>
    </recommendedName>
</protein>